<reference evidence="10" key="1">
    <citation type="submission" date="2022-04" db="EMBL/GenBank/DDBJ databases">
        <title>Mucilaginibacter sp. RS28 isolated from freshwater.</title>
        <authorList>
            <person name="Ko S.-R."/>
        </authorList>
    </citation>
    <scope>NUCLEOTIDE SEQUENCE</scope>
    <source>
        <strain evidence="10">RS28</strain>
    </source>
</reference>
<keyword evidence="4" id="KW-0808">Transferase</keyword>
<organism evidence="10 11">
    <name type="scientific">Mucilaginibacter straminoryzae</name>
    <dbReference type="NCBI Taxonomy" id="2932774"/>
    <lineage>
        <taxon>Bacteria</taxon>
        <taxon>Pseudomonadati</taxon>
        <taxon>Bacteroidota</taxon>
        <taxon>Sphingobacteriia</taxon>
        <taxon>Sphingobacteriales</taxon>
        <taxon>Sphingobacteriaceae</taxon>
        <taxon>Mucilaginibacter</taxon>
    </lineage>
</organism>
<name>A0A9X1X3B5_9SPHI</name>
<dbReference type="GO" id="GO:0000155">
    <property type="term" value="F:phosphorelay sensor kinase activity"/>
    <property type="evidence" value="ECO:0007669"/>
    <property type="project" value="InterPro"/>
</dbReference>
<dbReference type="SUPFAM" id="SSF47384">
    <property type="entry name" value="Homodimeric domain of signal transducing histidine kinase"/>
    <property type="match status" value="1"/>
</dbReference>
<evidence type="ECO:0000256" key="8">
    <source>
        <dbReference type="SAM" id="Phobius"/>
    </source>
</evidence>
<keyword evidence="8" id="KW-0472">Membrane</keyword>
<dbReference type="CDD" id="cd00082">
    <property type="entry name" value="HisKA"/>
    <property type="match status" value="1"/>
</dbReference>
<feature type="transmembrane region" description="Helical" evidence="8">
    <location>
        <begin position="80"/>
        <end position="99"/>
    </location>
</feature>
<dbReference type="InterPro" id="IPR003594">
    <property type="entry name" value="HATPase_dom"/>
</dbReference>
<feature type="transmembrane region" description="Helical" evidence="8">
    <location>
        <begin position="27"/>
        <end position="43"/>
    </location>
</feature>
<dbReference type="PANTHER" id="PTHR43711:SF1">
    <property type="entry name" value="HISTIDINE KINASE 1"/>
    <property type="match status" value="1"/>
</dbReference>
<dbReference type="PRINTS" id="PR00344">
    <property type="entry name" value="BCTRLSENSOR"/>
</dbReference>
<evidence type="ECO:0000313" key="11">
    <source>
        <dbReference type="Proteomes" id="UP001139450"/>
    </source>
</evidence>
<dbReference type="EMBL" id="JALJEJ010000004">
    <property type="protein sequence ID" value="MCJ8210263.1"/>
    <property type="molecule type" value="Genomic_DNA"/>
</dbReference>
<dbReference type="SMART" id="SM00388">
    <property type="entry name" value="HisKA"/>
    <property type="match status" value="1"/>
</dbReference>
<feature type="transmembrane region" description="Helical" evidence="8">
    <location>
        <begin position="105"/>
        <end position="122"/>
    </location>
</feature>
<dbReference type="SMART" id="SM00387">
    <property type="entry name" value="HATPase_c"/>
    <property type="match status" value="1"/>
</dbReference>
<dbReference type="SUPFAM" id="SSF55874">
    <property type="entry name" value="ATPase domain of HSP90 chaperone/DNA topoisomerase II/histidine kinase"/>
    <property type="match status" value="1"/>
</dbReference>
<evidence type="ECO:0000256" key="4">
    <source>
        <dbReference type="ARBA" id="ARBA00022679"/>
    </source>
</evidence>
<evidence type="ECO:0000256" key="6">
    <source>
        <dbReference type="ARBA" id="ARBA00023012"/>
    </source>
</evidence>
<feature type="domain" description="Histidine kinase" evidence="9">
    <location>
        <begin position="229"/>
        <end position="444"/>
    </location>
</feature>
<evidence type="ECO:0000256" key="5">
    <source>
        <dbReference type="ARBA" id="ARBA00022777"/>
    </source>
</evidence>
<comment type="caution">
    <text evidence="10">The sequence shown here is derived from an EMBL/GenBank/DDBJ whole genome shotgun (WGS) entry which is preliminary data.</text>
</comment>
<dbReference type="InterPro" id="IPR036890">
    <property type="entry name" value="HATPase_C_sf"/>
</dbReference>
<feature type="transmembrane region" description="Helical" evidence="8">
    <location>
        <begin position="127"/>
        <end position="147"/>
    </location>
</feature>
<protein>
    <recommendedName>
        <fullName evidence="2">histidine kinase</fullName>
        <ecNumber evidence="2">2.7.13.3</ecNumber>
    </recommendedName>
</protein>
<keyword evidence="3" id="KW-0597">Phosphoprotein</keyword>
<dbReference type="Pfam" id="PF00512">
    <property type="entry name" value="HisKA"/>
    <property type="match status" value="1"/>
</dbReference>
<evidence type="ECO:0000256" key="2">
    <source>
        <dbReference type="ARBA" id="ARBA00012438"/>
    </source>
</evidence>
<dbReference type="Gene3D" id="3.30.565.10">
    <property type="entry name" value="Histidine kinase-like ATPase, C-terminal domain"/>
    <property type="match status" value="1"/>
</dbReference>
<gene>
    <name evidence="10" type="ORF">MUY27_11140</name>
</gene>
<feature type="coiled-coil region" evidence="7">
    <location>
        <begin position="185"/>
        <end position="222"/>
    </location>
</feature>
<sequence length="469" mass="52241">MNLKQIYLTLGNKFIGSPKEFSLNERIYHLLCITGLLALVYNIPFNYFIGLPFIALLSFIIAVIFWGIYLLSRVKHRTGLSIKLFSAFGCTLFVINFFLNSGIDGPTDVFFLLMLAMILCGAPDNQYIFWVVTNIGLVLGLHVLQYYHPELIPHSYLSRSDRFTDVSSAYLVAAVVVYISIIYLRSNYTDAKKLAEERAASLELRNREVMEQKAELEKVNGEKNRLLSVIAHDLRSPIANIQNYLELLAEGLLEEEEKRPVEEELLQTTKETMLMLSSLLLWSKSQMEGITVQLSSVKVLKLLSPTLELEKSMAAKKGITLSYDIPSNAAVIADANLLQIVVRNVISNAIKFTPFNGHVEINATFEDNQWIVTVTDDGPGIPEEKQKDVFSMGIVSVTGTANEKGAGLGLSLCKQFTELQNGNIWFYSSNGLGTTFYIALAADIAEEIPVPPAMPGIPINAALLQRDKN</sequence>
<feature type="transmembrane region" description="Helical" evidence="8">
    <location>
        <begin position="167"/>
        <end position="184"/>
    </location>
</feature>
<keyword evidence="8" id="KW-1133">Transmembrane helix</keyword>
<evidence type="ECO:0000256" key="3">
    <source>
        <dbReference type="ARBA" id="ARBA00022553"/>
    </source>
</evidence>
<dbReference type="Proteomes" id="UP001139450">
    <property type="component" value="Unassembled WGS sequence"/>
</dbReference>
<dbReference type="PROSITE" id="PS50109">
    <property type="entry name" value="HIS_KIN"/>
    <property type="match status" value="1"/>
</dbReference>
<evidence type="ECO:0000313" key="10">
    <source>
        <dbReference type="EMBL" id="MCJ8210263.1"/>
    </source>
</evidence>
<evidence type="ECO:0000259" key="9">
    <source>
        <dbReference type="PROSITE" id="PS50109"/>
    </source>
</evidence>
<dbReference type="Gene3D" id="1.10.287.130">
    <property type="match status" value="1"/>
</dbReference>
<keyword evidence="6" id="KW-0902">Two-component regulatory system</keyword>
<keyword evidence="11" id="KW-1185">Reference proteome</keyword>
<keyword evidence="5 10" id="KW-0418">Kinase</keyword>
<accession>A0A9X1X3B5</accession>
<dbReference type="RefSeq" id="WP_245130099.1">
    <property type="nucleotide sequence ID" value="NZ_JALJEJ010000004.1"/>
</dbReference>
<dbReference type="InterPro" id="IPR005467">
    <property type="entry name" value="His_kinase_dom"/>
</dbReference>
<dbReference type="InterPro" id="IPR003661">
    <property type="entry name" value="HisK_dim/P_dom"/>
</dbReference>
<keyword evidence="7" id="KW-0175">Coiled coil</keyword>
<feature type="transmembrane region" description="Helical" evidence="8">
    <location>
        <begin position="49"/>
        <end position="71"/>
    </location>
</feature>
<dbReference type="AlphaFoldDB" id="A0A9X1X3B5"/>
<keyword evidence="8" id="KW-0812">Transmembrane</keyword>
<dbReference type="InterPro" id="IPR004358">
    <property type="entry name" value="Sig_transdc_His_kin-like_C"/>
</dbReference>
<dbReference type="PANTHER" id="PTHR43711">
    <property type="entry name" value="TWO-COMPONENT HISTIDINE KINASE"/>
    <property type="match status" value="1"/>
</dbReference>
<dbReference type="InterPro" id="IPR036097">
    <property type="entry name" value="HisK_dim/P_sf"/>
</dbReference>
<dbReference type="EC" id="2.7.13.3" evidence="2"/>
<dbReference type="InterPro" id="IPR050736">
    <property type="entry name" value="Sensor_HK_Regulatory"/>
</dbReference>
<evidence type="ECO:0000256" key="1">
    <source>
        <dbReference type="ARBA" id="ARBA00000085"/>
    </source>
</evidence>
<comment type="catalytic activity">
    <reaction evidence="1">
        <text>ATP + protein L-histidine = ADP + protein N-phospho-L-histidine.</text>
        <dbReference type="EC" id="2.7.13.3"/>
    </reaction>
</comment>
<proteinExistence type="predicted"/>
<dbReference type="CDD" id="cd00075">
    <property type="entry name" value="HATPase"/>
    <property type="match status" value="1"/>
</dbReference>
<dbReference type="Pfam" id="PF02518">
    <property type="entry name" value="HATPase_c"/>
    <property type="match status" value="1"/>
</dbReference>
<evidence type="ECO:0000256" key="7">
    <source>
        <dbReference type="SAM" id="Coils"/>
    </source>
</evidence>